<dbReference type="GO" id="GO:0016740">
    <property type="term" value="F:transferase activity"/>
    <property type="evidence" value="ECO:0007669"/>
    <property type="project" value="UniProtKB-KW"/>
</dbReference>
<dbReference type="SUPFAM" id="SSF53448">
    <property type="entry name" value="Nucleotide-diphospho-sugar transferases"/>
    <property type="match status" value="1"/>
</dbReference>
<reference evidence="2 3" key="1">
    <citation type="submission" date="2016-11" db="EMBL/GenBank/DDBJ databases">
        <title>Trade-off between light-utilization and light-protection in marine flavobacteria.</title>
        <authorList>
            <person name="Kumagai Y."/>
        </authorList>
    </citation>
    <scope>NUCLEOTIDE SEQUENCE [LARGE SCALE GENOMIC DNA]</scope>
    <source>
        <strain evidence="2 3">JCM 17109</strain>
    </source>
</reference>
<dbReference type="Proteomes" id="UP000239532">
    <property type="component" value="Unassembled WGS sequence"/>
</dbReference>
<dbReference type="Pfam" id="PF00535">
    <property type="entry name" value="Glycos_transf_2"/>
    <property type="match status" value="1"/>
</dbReference>
<name>A0A2S9WU40_9FLAO</name>
<accession>A0A2S9WU40</accession>
<protein>
    <submittedName>
        <fullName evidence="2">Glycosyl transferase family 2</fullName>
    </submittedName>
</protein>
<dbReference type="PANTHER" id="PTHR43685">
    <property type="entry name" value="GLYCOSYLTRANSFERASE"/>
    <property type="match status" value="1"/>
</dbReference>
<gene>
    <name evidence="2" type="ORF">BST86_07730</name>
</gene>
<dbReference type="Gene3D" id="3.90.550.10">
    <property type="entry name" value="Spore Coat Polysaccharide Biosynthesis Protein SpsA, Chain A"/>
    <property type="match status" value="1"/>
</dbReference>
<sequence>MLTHQVSIIVPCYNHAHFLDMSLESVLRQSYSHWECIIVNDGSQDHTEVVAQQWINKDQRFKYVYQHNGGLSSARNAGIKASKGQLILPLDADDVLHPAYLSKLVPLLIENHKLAIISCYTGFFKSKPSNTYFILEPKGTEIKNMLYLNQLVATSLYRKSDWEQVGGYDEQMKTGFEDWEFWLRILKATGESYRIIPEVLFYYRKAKQSMLVDAVTNHQESIKKYIIQKHPELYIADFKNFTAVQFHHLMTAREKEKSIKNSAEFKLGRLLLKPYRWLTSLVARNNRSKQG</sequence>
<evidence type="ECO:0000313" key="2">
    <source>
        <dbReference type="EMBL" id="PRP66995.1"/>
    </source>
</evidence>
<keyword evidence="2" id="KW-0808">Transferase</keyword>
<dbReference type="InterPro" id="IPR050834">
    <property type="entry name" value="Glycosyltransf_2"/>
</dbReference>
<evidence type="ECO:0000259" key="1">
    <source>
        <dbReference type="Pfam" id="PF00535"/>
    </source>
</evidence>
<dbReference type="EMBL" id="MQUC01000003">
    <property type="protein sequence ID" value="PRP66995.1"/>
    <property type="molecule type" value="Genomic_DNA"/>
</dbReference>
<evidence type="ECO:0000313" key="3">
    <source>
        <dbReference type="Proteomes" id="UP000239532"/>
    </source>
</evidence>
<dbReference type="InterPro" id="IPR001173">
    <property type="entry name" value="Glyco_trans_2-like"/>
</dbReference>
<keyword evidence="3" id="KW-1185">Reference proteome</keyword>
<dbReference type="AlphaFoldDB" id="A0A2S9WU40"/>
<feature type="domain" description="Glycosyltransferase 2-like" evidence="1">
    <location>
        <begin position="7"/>
        <end position="147"/>
    </location>
</feature>
<dbReference type="CDD" id="cd00761">
    <property type="entry name" value="Glyco_tranf_GTA_type"/>
    <property type="match status" value="1"/>
</dbReference>
<dbReference type="OrthoDB" id="597270at2"/>
<proteinExistence type="predicted"/>
<dbReference type="RefSeq" id="WP_105982775.1">
    <property type="nucleotide sequence ID" value="NZ_MQUC01000003.1"/>
</dbReference>
<organism evidence="2 3">
    <name type="scientific">Nonlabens agnitus</name>
    <dbReference type="NCBI Taxonomy" id="870484"/>
    <lineage>
        <taxon>Bacteria</taxon>
        <taxon>Pseudomonadati</taxon>
        <taxon>Bacteroidota</taxon>
        <taxon>Flavobacteriia</taxon>
        <taxon>Flavobacteriales</taxon>
        <taxon>Flavobacteriaceae</taxon>
        <taxon>Nonlabens</taxon>
    </lineage>
</organism>
<comment type="caution">
    <text evidence="2">The sequence shown here is derived from an EMBL/GenBank/DDBJ whole genome shotgun (WGS) entry which is preliminary data.</text>
</comment>
<dbReference type="InterPro" id="IPR029044">
    <property type="entry name" value="Nucleotide-diphossugar_trans"/>
</dbReference>
<dbReference type="PANTHER" id="PTHR43685:SF2">
    <property type="entry name" value="GLYCOSYLTRANSFERASE 2-LIKE DOMAIN-CONTAINING PROTEIN"/>
    <property type="match status" value="1"/>
</dbReference>